<dbReference type="InterPro" id="IPR054502">
    <property type="entry name" value="bHLH-TF_ACT-like_plant"/>
</dbReference>
<keyword evidence="3 5" id="KW-0804">Transcription</keyword>
<dbReference type="PROSITE" id="PS50888">
    <property type="entry name" value="BHLH"/>
    <property type="match status" value="1"/>
</dbReference>
<dbReference type="GO" id="GO:0000976">
    <property type="term" value="F:transcription cis-regulatory region binding"/>
    <property type="evidence" value="ECO:0007669"/>
    <property type="project" value="TreeGrafter"/>
</dbReference>
<protein>
    <recommendedName>
        <fullName evidence="5">Transcription factor</fullName>
        <shortName evidence="5">bHLH transcription factor</shortName>
    </recommendedName>
    <alternativeName>
        <fullName evidence="5">Basic helix-loop-helix protein</fullName>
    </alternativeName>
</protein>
<dbReference type="EMBL" id="JARYMX010000002">
    <property type="protein sequence ID" value="KAJ9563520.1"/>
    <property type="molecule type" value="Genomic_DNA"/>
</dbReference>
<evidence type="ECO:0000313" key="10">
    <source>
        <dbReference type="Proteomes" id="UP001172457"/>
    </source>
</evidence>
<dbReference type="InterPro" id="IPR036638">
    <property type="entry name" value="HLH_DNA-bd_sf"/>
</dbReference>
<feature type="compositionally biased region" description="Basic residues" evidence="7">
    <location>
        <begin position="354"/>
        <end position="368"/>
    </location>
</feature>
<comment type="caution">
    <text evidence="9">The sequence shown here is derived from an EMBL/GenBank/DDBJ whole genome shotgun (WGS) entry which is preliminary data.</text>
</comment>
<dbReference type="GO" id="GO:0046983">
    <property type="term" value="F:protein dimerization activity"/>
    <property type="evidence" value="ECO:0007669"/>
    <property type="project" value="InterPro"/>
</dbReference>
<dbReference type="InterPro" id="IPR045084">
    <property type="entry name" value="AIB/MYC-like"/>
</dbReference>
<reference evidence="9" key="1">
    <citation type="submission" date="2023-03" db="EMBL/GenBank/DDBJ databases">
        <title>Chromosome-scale reference genome and RAD-based genetic map of yellow starthistle (Centaurea solstitialis) reveal putative structural variation and QTLs associated with invader traits.</title>
        <authorList>
            <person name="Reatini B."/>
            <person name="Cang F.A."/>
            <person name="Jiang Q."/>
            <person name="Mckibben M.T.W."/>
            <person name="Barker M.S."/>
            <person name="Rieseberg L.H."/>
            <person name="Dlugosch K.M."/>
        </authorList>
    </citation>
    <scope>NUCLEOTIDE SEQUENCE</scope>
    <source>
        <strain evidence="9">CAN-66</strain>
        <tissue evidence="9">Leaf</tissue>
    </source>
</reference>
<feature type="coiled-coil region" evidence="6">
    <location>
        <begin position="416"/>
        <end position="443"/>
    </location>
</feature>
<dbReference type="PANTHER" id="PTHR11514">
    <property type="entry name" value="MYC"/>
    <property type="match status" value="1"/>
</dbReference>
<evidence type="ECO:0000256" key="5">
    <source>
        <dbReference type="RuleBase" id="RU369104"/>
    </source>
</evidence>
<feature type="region of interest" description="Disordered" evidence="7">
    <location>
        <begin position="1"/>
        <end position="26"/>
    </location>
</feature>
<dbReference type="Gene3D" id="4.10.280.10">
    <property type="entry name" value="Helix-loop-helix DNA-binding domain"/>
    <property type="match status" value="1"/>
</dbReference>
<dbReference type="GO" id="GO:0003700">
    <property type="term" value="F:DNA-binding transcription factor activity"/>
    <property type="evidence" value="ECO:0007669"/>
    <property type="project" value="InterPro"/>
</dbReference>
<comment type="subcellular location">
    <subcellularLocation>
        <location evidence="1 5">Nucleus</location>
    </subcellularLocation>
</comment>
<dbReference type="InterPro" id="IPR011598">
    <property type="entry name" value="bHLH_dom"/>
</dbReference>
<evidence type="ECO:0000313" key="9">
    <source>
        <dbReference type="EMBL" id="KAJ9563520.1"/>
    </source>
</evidence>
<evidence type="ECO:0000256" key="2">
    <source>
        <dbReference type="ARBA" id="ARBA00023015"/>
    </source>
</evidence>
<keyword evidence="4 5" id="KW-0539">Nucleus</keyword>
<gene>
    <name evidence="9" type="ORF">OSB04_008680</name>
</gene>
<accession>A0AA38TM90</accession>
<evidence type="ECO:0000256" key="3">
    <source>
        <dbReference type="ARBA" id="ARBA00023163"/>
    </source>
</evidence>
<dbReference type="InterPro" id="IPR025610">
    <property type="entry name" value="MYC/MYB_N"/>
</dbReference>
<dbReference type="SUPFAM" id="SSF47459">
    <property type="entry name" value="HLH, helix-loop-helix DNA-binding domain"/>
    <property type="match status" value="1"/>
</dbReference>
<dbReference type="Pfam" id="PF22754">
    <property type="entry name" value="bHLH-TF_ACT-like_plant"/>
    <property type="match status" value="1"/>
</dbReference>
<evidence type="ECO:0000256" key="1">
    <source>
        <dbReference type="ARBA" id="ARBA00004123"/>
    </source>
</evidence>
<sequence>MDDLIVSPSSSSSMVCFPNTTPHPPPSDTIQQKLQNLLQNQPQPWQYAIFWQAFNNESNDCISLSWGDGHFQTNNHHIPTTNTTTTTLPSSTSSATFLTVDSTKSGLREIQALLGPENRDDAEWFYVISLTRSFTPGDGSAPGTAFGSNSMIWSSSCERAKEAQIHGLETLVCIPTANGVVEMGSYNVIEESWSLAHQVQSLFRGDSTSSNCSTPAPLPSLFQHKHENKSMNINAFSNDHENTVSFADMVLMAGGLEEEEEEEEGMNNIMEFESTTTPDDEMSKNIGSHFGMKRNMMEFESTTTPDDEMSKNIGSHIRMKTNTSTPTTTTTTTNSASEEEDSDSDCQLVLATSKTKKLMQKKKKKKGKETKDGGRRHPPVSHVEAERQRREKLNQRFYALRSVVPNISRMDKASLLADAVCYINELKAKVDHLESQLRRSRNTTTQGKTKKVKLETADAIDNSSTHNIYQTSRISTLKTNNNKKTKSKVTNNSNASRFGEVEVKIVGEDAMIRVQSGNAGLPAAKLMDALREMKGEIQHASMSCVNEIMLQDVVVRIPDAIDEDELKGELIRRLDR</sequence>
<dbReference type="AlphaFoldDB" id="A0AA38TM90"/>
<dbReference type="PANTHER" id="PTHR11514:SF40">
    <property type="entry name" value="TRANSCRIPTION FACTOR BHLH14"/>
    <property type="match status" value="1"/>
</dbReference>
<evidence type="ECO:0000259" key="8">
    <source>
        <dbReference type="PROSITE" id="PS50888"/>
    </source>
</evidence>
<dbReference type="Pfam" id="PF14215">
    <property type="entry name" value="bHLH-MYC_N"/>
    <property type="match status" value="1"/>
</dbReference>
<dbReference type="Proteomes" id="UP001172457">
    <property type="component" value="Chromosome 2"/>
</dbReference>
<evidence type="ECO:0000256" key="7">
    <source>
        <dbReference type="SAM" id="MobiDB-lite"/>
    </source>
</evidence>
<evidence type="ECO:0000256" key="6">
    <source>
        <dbReference type="SAM" id="Coils"/>
    </source>
</evidence>
<dbReference type="SMART" id="SM00353">
    <property type="entry name" value="HLH"/>
    <property type="match status" value="1"/>
</dbReference>
<proteinExistence type="predicted"/>
<evidence type="ECO:0000256" key="4">
    <source>
        <dbReference type="ARBA" id="ARBA00023242"/>
    </source>
</evidence>
<name>A0AA38TM90_9ASTR</name>
<dbReference type="Pfam" id="PF00010">
    <property type="entry name" value="HLH"/>
    <property type="match status" value="1"/>
</dbReference>
<keyword evidence="2 5" id="KW-0805">Transcription regulation</keyword>
<organism evidence="9 10">
    <name type="scientific">Centaurea solstitialis</name>
    <name type="common">yellow star-thistle</name>
    <dbReference type="NCBI Taxonomy" id="347529"/>
    <lineage>
        <taxon>Eukaryota</taxon>
        <taxon>Viridiplantae</taxon>
        <taxon>Streptophyta</taxon>
        <taxon>Embryophyta</taxon>
        <taxon>Tracheophyta</taxon>
        <taxon>Spermatophyta</taxon>
        <taxon>Magnoliopsida</taxon>
        <taxon>eudicotyledons</taxon>
        <taxon>Gunneridae</taxon>
        <taxon>Pentapetalae</taxon>
        <taxon>asterids</taxon>
        <taxon>campanulids</taxon>
        <taxon>Asterales</taxon>
        <taxon>Asteraceae</taxon>
        <taxon>Carduoideae</taxon>
        <taxon>Cardueae</taxon>
        <taxon>Centaureinae</taxon>
        <taxon>Centaurea</taxon>
    </lineage>
</organism>
<keyword evidence="6" id="KW-0175">Coiled coil</keyword>
<dbReference type="GO" id="GO:0005634">
    <property type="term" value="C:nucleus"/>
    <property type="evidence" value="ECO:0007669"/>
    <property type="project" value="UniProtKB-SubCell"/>
</dbReference>
<feature type="region of interest" description="Disordered" evidence="7">
    <location>
        <begin position="316"/>
        <end position="389"/>
    </location>
</feature>
<feature type="compositionally biased region" description="Low complexity" evidence="7">
    <location>
        <begin position="321"/>
        <end position="336"/>
    </location>
</feature>
<feature type="domain" description="BHLH" evidence="8">
    <location>
        <begin position="377"/>
        <end position="426"/>
    </location>
</feature>
<keyword evidence="10" id="KW-1185">Reference proteome</keyword>